<organism evidence="1 2">
    <name type="scientific">Persicobacter diffluens</name>
    <dbReference type="NCBI Taxonomy" id="981"/>
    <lineage>
        <taxon>Bacteria</taxon>
        <taxon>Pseudomonadati</taxon>
        <taxon>Bacteroidota</taxon>
        <taxon>Cytophagia</taxon>
        <taxon>Cytophagales</taxon>
        <taxon>Persicobacteraceae</taxon>
        <taxon>Persicobacter</taxon>
    </lineage>
</organism>
<dbReference type="Proteomes" id="UP001310022">
    <property type="component" value="Unassembled WGS sequence"/>
</dbReference>
<dbReference type="AlphaFoldDB" id="A0AAN4W3N1"/>
<reference evidence="1 2" key="1">
    <citation type="submission" date="2021-12" db="EMBL/GenBank/DDBJ databases">
        <title>Genome sequencing of bacteria with rrn-lacking chromosome and rrn-plasmid.</title>
        <authorList>
            <person name="Anda M."/>
            <person name="Iwasaki W."/>
        </authorList>
    </citation>
    <scope>NUCLEOTIDE SEQUENCE [LARGE SCALE GENOMIC DNA]</scope>
    <source>
        <strain evidence="1 2">NBRC 15940</strain>
    </source>
</reference>
<evidence type="ECO:0000313" key="2">
    <source>
        <dbReference type="Proteomes" id="UP001310022"/>
    </source>
</evidence>
<comment type="caution">
    <text evidence="1">The sequence shown here is derived from an EMBL/GenBank/DDBJ whole genome shotgun (WGS) entry which is preliminary data.</text>
</comment>
<gene>
    <name evidence="1" type="ORF">PEDI_42440</name>
</gene>
<protein>
    <submittedName>
        <fullName evidence="1">Uncharacterized protein</fullName>
    </submittedName>
</protein>
<name>A0AAN4W3N1_9BACT</name>
<accession>A0AAN4W3N1</accession>
<keyword evidence="2" id="KW-1185">Reference proteome</keyword>
<dbReference type="EMBL" id="BQKE01000003">
    <property type="protein sequence ID" value="GJM63692.1"/>
    <property type="molecule type" value="Genomic_DNA"/>
</dbReference>
<proteinExistence type="predicted"/>
<dbReference type="RefSeq" id="WP_338238823.1">
    <property type="nucleotide sequence ID" value="NZ_BQKE01000003.1"/>
</dbReference>
<sequence length="129" mass="15012">MKTAYVLVMLVVISGIELKGQFPPNDISFRHIEAGPQHIMYALCDDKEVNLVIQNLSFQKMHFEYDFELTDAYHQYAGKIENVSGSLDPGEKRAFSLRQRKVFIRDYLYLRVSDRQEIFSTATTLAEDW</sequence>
<evidence type="ECO:0000313" key="1">
    <source>
        <dbReference type="EMBL" id="GJM63692.1"/>
    </source>
</evidence>